<dbReference type="InterPro" id="IPR001304">
    <property type="entry name" value="C-type_lectin-like"/>
</dbReference>
<organism evidence="7 8">
    <name type="scientific">Dipodomys ordii</name>
    <name type="common">Ord's kangaroo rat</name>
    <dbReference type="NCBI Taxonomy" id="10020"/>
    <lineage>
        <taxon>Eukaryota</taxon>
        <taxon>Metazoa</taxon>
        <taxon>Chordata</taxon>
        <taxon>Craniata</taxon>
        <taxon>Vertebrata</taxon>
        <taxon>Euteleostomi</taxon>
        <taxon>Mammalia</taxon>
        <taxon>Eutheria</taxon>
        <taxon>Euarchontoglires</taxon>
        <taxon>Glires</taxon>
        <taxon>Rodentia</taxon>
        <taxon>Castorimorpha</taxon>
        <taxon>Heteromyidae</taxon>
        <taxon>Dipodomyinae</taxon>
        <taxon>Dipodomys</taxon>
    </lineage>
</organism>
<dbReference type="InterPro" id="IPR016186">
    <property type="entry name" value="C-type_lectin-like/link_sf"/>
</dbReference>
<dbReference type="Proteomes" id="UP000081671">
    <property type="component" value="Unplaced"/>
</dbReference>
<dbReference type="InParanoid" id="A0A1S3GJT0"/>
<reference evidence="8" key="1">
    <citation type="submission" date="2025-08" db="UniProtKB">
        <authorList>
            <consortium name="RefSeq"/>
        </authorList>
    </citation>
    <scope>IDENTIFICATION</scope>
    <source>
        <tissue evidence="8">Kidney</tissue>
    </source>
</reference>
<keyword evidence="3" id="KW-0675">Receptor</keyword>
<evidence type="ECO:0000259" key="6">
    <source>
        <dbReference type="PROSITE" id="PS50041"/>
    </source>
</evidence>
<proteinExistence type="predicted"/>
<evidence type="ECO:0000256" key="5">
    <source>
        <dbReference type="SAM" id="SignalP"/>
    </source>
</evidence>
<keyword evidence="1" id="KW-0430">Lectin</keyword>
<evidence type="ECO:0000256" key="3">
    <source>
        <dbReference type="ARBA" id="ARBA00023170"/>
    </source>
</evidence>
<feature type="transmembrane region" description="Helical" evidence="4">
    <location>
        <begin position="298"/>
        <end position="320"/>
    </location>
</feature>
<evidence type="ECO:0000256" key="1">
    <source>
        <dbReference type="ARBA" id="ARBA00022734"/>
    </source>
</evidence>
<sequence>MSRPLASLLSSLPVLVPSSLFLFLTKCGFKTSGISSSKSAVLPNSHRPQGMVVTMEDSKEVDEEELISDGSRYSGKSFGVRSSLGLGNFPAFLGHGHVPQLLQLILFVLLAALLMATFIQVSKVPNSEELKQSQSKQETIYQELTRMKAQVDHLCRPCPWDWISFQGHCYFLSNSQRNWHDSVTACQEVEAQLVSIESDEEQSFLQQTSKKKGYTWMGLSDLNQEAAWVWVDGSPLSNRLKKYWNKGQPNNNGGQDCVEFRGEGWNDSNCDNKKFWICKKSLSPCSHKWCLGRGHTPLVLKLLFFIFFSGLLLAILVQVFKVPSDQGQSKQEEIYQEMIQLKAGVDRLCRPCPWDWTSFQGNCYFFSKSTRNWTDSVIACKETGAQLVVIKSHEEQNFLQLISKNKGHTWMGMSDLNTEATWRWVDGSPLLPAFMKYWNPQEPNNLGEEDCAEFDGNGWNDDNCDVNNFWICKKPAASCPNQ</sequence>
<keyword evidence="4" id="KW-0472">Membrane</keyword>
<keyword evidence="2" id="KW-1015">Disulfide bond</keyword>
<dbReference type="STRING" id="10020.ENSDORP00000011285"/>
<feature type="chain" id="PRO_5010366795" evidence="5">
    <location>
        <begin position="19"/>
        <end position="482"/>
    </location>
</feature>
<dbReference type="FunFam" id="3.10.100.10:FF:000044">
    <property type="entry name" value="CD209 antigen, isoform CRA_b"/>
    <property type="match status" value="1"/>
</dbReference>
<dbReference type="SUPFAM" id="SSF56436">
    <property type="entry name" value="C-type lectin-like"/>
    <property type="match status" value="2"/>
</dbReference>
<keyword evidence="7" id="KW-1185">Reference proteome</keyword>
<evidence type="ECO:0000313" key="7">
    <source>
        <dbReference type="Proteomes" id="UP000081671"/>
    </source>
</evidence>
<feature type="transmembrane region" description="Helical" evidence="4">
    <location>
        <begin position="101"/>
        <end position="121"/>
    </location>
</feature>
<feature type="signal peptide" evidence="5">
    <location>
        <begin position="1"/>
        <end position="18"/>
    </location>
</feature>
<evidence type="ECO:0000313" key="8">
    <source>
        <dbReference type="RefSeq" id="XP_012888965.1"/>
    </source>
</evidence>
<dbReference type="Gene3D" id="3.10.100.10">
    <property type="entry name" value="Mannose-Binding Protein A, subunit A"/>
    <property type="match status" value="2"/>
</dbReference>
<evidence type="ECO:0000256" key="4">
    <source>
        <dbReference type="SAM" id="Phobius"/>
    </source>
</evidence>
<name>A0A1S3GJT0_DIPOR</name>
<protein>
    <submittedName>
        <fullName evidence="8">Uncharacterized protein LOC105998721</fullName>
    </submittedName>
</protein>
<accession>A0A1S3GJT0</accession>
<dbReference type="InterPro" id="IPR033989">
    <property type="entry name" value="CD209-like_CTLD"/>
</dbReference>
<dbReference type="InterPro" id="IPR051379">
    <property type="entry name" value="C-type_Lectin_Receptor_IMM"/>
</dbReference>
<keyword evidence="4" id="KW-1133">Transmembrane helix</keyword>
<dbReference type="PROSITE" id="PS00615">
    <property type="entry name" value="C_TYPE_LECTIN_1"/>
    <property type="match status" value="2"/>
</dbReference>
<dbReference type="GO" id="GO:0005537">
    <property type="term" value="F:D-mannose binding"/>
    <property type="evidence" value="ECO:0007669"/>
    <property type="project" value="UniProtKB-ARBA"/>
</dbReference>
<dbReference type="PROSITE" id="PS50041">
    <property type="entry name" value="C_TYPE_LECTIN_2"/>
    <property type="match status" value="2"/>
</dbReference>
<evidence type="ECO:0000256" key="2">
    <source>
        <dbReference type="ARBA" id="ARBA00023157"/>
    </source>
</evidence>
<feature type="domain" description="C-type lectin" evidence="6">
    <location>
        <begin position="359"/>
        <end position="473"/>
    </location>
</feature>
<dbReference type="Pfam" id="PF00059">
    <property type="entry name" value="Lectin_C"/>
    <property type="match status" value="2"/>
</dbReference>
<dbReference type="CDD" id="cd03590">
    <property type="entry name" value="CLECT_DC-SIGN_like"/>
    <property type="match status" value="2"/>
</dbReference>
<dbReference type="RefSeq" id="XP_012888965.1">
    <property type="nucleotide sequence ID" value="XM_013033511.1"/>
</dbReference>
<dbReference type="SMART" id="SM00034">
    <property type="entry name" value="CLECT"/>
    <property type="match status" value="2"/>
</dbReference>
<gene>
    <name evidence="8" type="primary">LOC105998721</name>
</gene>
<dbReference type="GeneID" id="105998721"/>
<dbReference type="AlphaFoldDB" id="A0A1S3GJT0"/>
<dbReference type="PANTHER" id="PTHR46746:SF9">
    <property type="entry name" value="CD209 ANTIGEN-LIKE PROTEIN C-LIKE"/>
    <property type="match status" value="1"/>
</dbReference>
<dbReference type="InterPro" id="IPR018378">
    <property type="entry name" value="C-type_lectin_CS"/>
</dbReference>
<dbReference type="PANTHER" id="PTHR46746">
    <property type="entry name" value="KILLER CELL LECTIN-LIKE RECEPTOR SUBFAMILY F MEMBER 2"/>
    <property type="match status" value="1"/>
</dbReference>
<feature type="domain" description="C-type lectin" evidence="6">
    <location>
        <begin position="165"/>
        <end position="279"/>
    </location>
</feature>
<keyword evidence="5" id="KW-0732">Signal</keyword>
<dbReference type="OrthoDB" id="8950604at2759"/>
<keyword evidence="4" id="KW-0812">Transmembrane</keyword>
<dbReference type="KEGG" id="dord:105998721"/>
<dbReference type="InterPro" id="IPR016187">
    <property type="entry name" value="CTDL_fold"/>
</dbReference>